<reference evidence="12 13" key="1">
    <citation type="submission" date="2015-09" db="EMBL/GenBank/DDBJ databases">
        <title>Genome sequence of Oxobacter pfennigii DSM 3222.</title>
        <authorList>
            <person name="Poehlein A."/>
            <person name="Bengelsdorf F.R."/>
            <person name="Schiel-Bengelsdorf B."/>
            <person name="Duerre P."/>
            <person name="Daniel R."/>
        </authorList>
    </citation>
    <scope>NUCLEOTIDE SEQUENCE [LARGE SCALE GENOMIC DNA]</scope>
    <source>
        <strain evidence="12 13">DSM 3222</strain>
    </source>
</reference>
<keyword evidence="5 9" id="KW-0064">Aspartyl protease</keyword>
<evidence type="ECO:0000256" key="1">
    <source>
        <dbReference type="ARBA" id="ARBA00006139"/>
    </source>
</evidence>
<comment type="subcellular location">
    <subcellularLocation>
        <location evidence="9">Cell membrane</location>
        <topology evidence="9">Multi-pass membrane protein</topology>
    </subcellularLocation>
</comment>
<dbReference type="AlphaFoldDB" id="A0A0P8W8Y2"/>
<evidence type="ECO:0000256" key="10">
    <source>
        <dbReference type="RuleBase" id="RU000594"/>
    </source>
</evidence>
<gene>
    <name evidence="9 12" type="primary">lspA</name>
    <name evidence="12" type="ORF">OXPF_12490</name>
</gene>
<sequence length="150" mass="16965">MLWTAIIILIIVLDQATKYIISGAIPLNDSVTVIDGFFYISHVLNKGAAWSILQNKRYFFIVTTVLVCIFIAYYLFRLRNKIVRTALSFIMGGAIGNLTDRIMTGSVVDFLEFHFGTYIFPVFNVADIFIVTGTILLAYCILTSKEEFNL</sequence>
<comment type="caution">
    <text evidence="9">Lacks conserved residue(s) required for the propagation of feature annotation.</text>
</comment>
<evidence type="ECO:0000313" key="12">
    <source>
        <dbReference type="EMBL" id="KPU45122.1"/>
    </source>
</evidence>
<feature type="transmembrane region" description="Helical" evidence="9">
    <location>
        <begin position="58"/>
        <end position="75"/>
    </location>
</feature>
<dbReference type="PRINTS" id="PR00781">
    <property type="entry name" value="LIPOSIGPTASE"/>
</dbReference>
<feature type="transmembrane region" description="Helical" evidence="9">
    <location>
        <begin position="118"/>
        <end position="142"/>
    </location>
</feature>
<evidence type="ECO:0000256" key="2">
    <source>
        <dbReference type="ARBA" id="ARBA00022475"/>
    </source>
</evidence>
<dbReference type="RefSeq" id="WP_054874342.1">
    <property type="nucleotide sequence ID" value="NZ_LKET01000027.1"/>
</dbReference>
<evidence type="ECO:0000256" key="5">
    <source>
        <dbReference type="ARBA" id="ARBA00022750"/>
    </source>
</evidence>
<evidence type="ECO:0000256" key="8">
    <source>
        <dbReference type="ARBA" id="ARBA00023136"/>
    </source>
</evidence>
<evidence type="ECO:0000256" key="4">
    <source>
        <dbReference type="ARBA" id="ARBA00022692"/>
    </source>
</evidence>
<keyword evidence="4 9" id="KW-0812">Transmembrane</keyword>
<dbReference type="PANTHER" id="PTHR33695:SF1">
    <property type="entry name" value="LIPOPROTEIN SIGNAL PEPTIDASE"/>
    <property type="match status" value="1"/>
</dbReference>
<dbReference type="EC" id="3.4.23.36" evidence="9"/>
<keyword evidence="3 9" id="KW-0645">Protease</keyword>
<dbReference type="Pfam" id="PF01252">
    <property type="entry name" value="Peptidase_A8"/>
    <property type="match status" value="1"/>
</dbReference>
<comment type="similarity">
    <text evidence="1 9 11">Belongs to the peptidase A8 family.</text>
</comment>
<dbReference type="PANTHER" id="PTHR33695">
    <property type="entry name" value="LIPOPROTEIN SIGNAL PEPTIDASE"/>
    <property type="match status" value="1"/>
</dbReference>
<evidence type="ECO:0000256" key="9">
    <source>
        <dbReference type="HAMAP-Rule" id="MF_00161"/>
    </source>
</evidence>
<comment type="catalytic activity">
    <reaction evidence="9 10">
        <text>Release of signal peptides from bacterial membrane prolipoproteins. Hydrolyzes -Xaa-Yaa-Zaa-|-(S,diacylglyceryl)Cys-, in which Xaa is hydrophobic (preferably Leu), and Yaa (Ala or Ser) and Zaa (Gly or Ala) have small, neutral side chains.</text>
        <dbReference type="EC" id="3.4.23.36"/>
    </reaction>
</comment>
<keyword evidence="7 9" id="KW-1133">Transmembrane helix</keyword>
<dbReference type="PROSITE" id="PS00855">
    <property type="entry name" value="SPASE_II"/>
    <property type="match status" value="1"/>
</dbReference>
<dbReference type="GO" id="GO:0004190">
    <property type="term" value="F:aspartic-type endopeptidase activity"/>
    <property type="evidence" value="ECO:0007669"/>
    <property type="project" value="UniProtKB-UniRule"/>
</dbReference>
<name>A0A0P8W8Y2_9CLOT</name>
<accession>A0A0P8W8Y2</accession>
<dbReference type="HAMAP" id="MF_00161">
    <property type="entry name" value="LspA"/>
    <property type="match status" value="1"/>
</dbReference>
<feature type="active site" evidence="9">
    <location>
        <position position="127"/>
    </location>
</feature>
<dbReference type="STRING" id="36849.OXPF_12490"/>
<dbReference type="InterPro" id="IPR001872">
    <property type="entry name" value="Peptidase_A8"/>
</dbReference>
<proteinExistence type="inferred from homology"/>
<dbReference type="Proteomes" id="UP000050326">
    <property type="component" value="Unassembled WGS sequence"/>
</dbReference>
<feature type="active site" evidence="9">
    <location>
        <position position="109"/>
    </location>
</feature>
<comment type="caution">
    <text evidence="12">The sequence shown here is derived from an EMBL/GenBank/DDBJ whole genome shotgun (WGS) entry which is preliminary data.</text>
</comment>
<evidence type="ECO:0000256" key="3">
    <source>
        <dbReference type="ARBA" id="ARBA00022670"/>
    </source>
</evidence>
<keyword evidence="12" id="KW-0449">Lipoprotein</keyword>
<keyword evidence="6 9" id="KW-0378">Hydrolase</keyword>
<keyword evidence="13" id="KW-1185">Reference proteome</keyword>
<dbReference type="OrthoDB" id="9810259at2"/>
<dbReference type="GO" id="GO:0006508">
    <property type="term" value="P:proteolysis"/>
    <property type="evidence" value="ECO:0007669"/>
    <property type="project" value="UniProtKB-KW"/>
</dbReference>
<comment type="function">
    <text evidence="9 10">This protein specifically catalyzes the removal of signal peptides from prolipoproteins.</text>
</comment>
<keyword evidence="8 9" id="KW-0472">Membrane</keyword>
<evidence type="ECO:0000256" key="7">
    <source>
        <dbReference type="ARBA" id="ARBA00022989"/>
    </source>
</evidence>
<feature type="transmembrane region" description="Helical" evidence="9">
    <location>
        <begin position="82"/>
        <end position="98"/>
    </location>
</feature>
<evidence type="ECO:0000256" key="6">
    <source>
        <dbReference type="ARBA" id="ARBA00022801"/>
    </source>
</evidence>
<dbReference type="NCBIfam" id="TIGR00077">
    <property type="entry name" value="lspA"/>
    <property type="match status" value="1"/>
</dbReference>
<dbReference type="PATRIC" id="fig|36849.3.peg.1330"/>
<evidence type="ECO:0000313" key="13">
    <source>
        <dbReference type="Proteomes" id="UP000050326"/>
    </source>
</evidence>
<comment type="pathway">
    <text evidence="9">Protein modification; lipoprotein biosynthesis (signal peptide cleavage).</text>
</comment>
<dbReference type="EMBL" id="LKET01000027">
    <property type="protein sequence ID" value="KPU45122.1"/>
    <property type="molecule type" value="Genomic_DNA"/>
</dbReference>
<organism evidence="12 13">
    <name type="scientific">Oxobacter pfennigii</name>
    <dbReference type="NCBI Taxonomy" id="36849"/>
    <lineage>
        <taxon>Bacteria</taxon>
        <taxon>Bacillati</taxon>
        <taxon>Bacillota</taxon>
        <taxon>Clostridia</taxon>
        <taxon>Eubacteriales</taxon>
        <taxon>Clostridiaceae</taxon>
        <taxon>Oxobacter</taxon>
    </lineage>
</organism>
<evidence type="ECO:0000256" key="11">
    <source>
        <dbReference type="RuleBase" id="RU004181"/>
    </source>
</evidence>
<protein>
    <recommendedName>
        <fullName evidence="9">Lipoprotein signal peptidase</fullName>
        <ecNumber evidence="9">3.4.23.36</ecNumber>
    </recommendedName>
    <alternativeName>
        <fullName evidence="9">Prolipoprotein signal peptidase</fullName>
    </alternativeName>
    <alternativeName>
        <fullName evidence="9">Signal peptidase II</fullName>
        <shortName evidence="9">SPase II</shortName>
    </alternativeName>
</protein>
<keyword evidence="2 9" id="KW-1003">Cell membrane</keyword>
<dbReference type="GO" id="GO:0005886">
    <property type="term" value="C:plasma membrane"/>
    <property type="evidence" value="ECO:0007669"/>
    <property type="project" value="UniProtKB-SubCell"/>
</dbReference>
<dbReference type="UniPathway" id="UPA00665"/>